<dbReference type="InterPro" id="IPR000160">
    <property type="entry name" value="GGDEF_dom"/>
</dbReference>
<proteinExistence type="predicted"/>
<dbReference type="Gene3D" id="3.30.70.270">
    <property type="match status" value="1"/>
</dbReference>
<reference evidence="5 6" key="1">
    <citation type="submission" date="2014-03" db="EMBL/GenBank/DDBJ databases">
        <title>Whole genome sequence of Novosphingobium resinovorum KF1.</title>
        <authorList>
            <person name="Gan H.M."/>
            <person name="Gan H.Y."/>
            <person name="Chew T.H."/>
            <person name="Savka M.A."/>
        </authorList>
    </citation>
    <scope>NUCLEOTIDE SEQUENCE [LARGE SCALE GENOMIC DNA]</scope>
    <source>
        <strain evidence="5 6">KF1</strain>
    </source>
</reference>
<dbReference type="GO" id="GO:0016301">
    <property type="term" value="F:kinase activity"/>
    <property type="evidence" value="ECO:0007669"/>
    <property type="project" value="UniProtKB-KW"/>
</dbReference>
<feature type="transmembrane region" description="Helical" evidence="3">
    <location>
        <begin position="93"/>
        <end position="111"/>
    </location>
</feature>
<feature type="transmembrane region" description="Helical" evidence="3">
    <location>
        <begin position="39"/>
        <end position="57"/>
    </location>
</feature>
<dbReference type="PATRIC" id="fig|158500.4.peg.1068"/>
<keyword evidence="5" id="KW-0808">Transferase</keyword>
<feature type="transmembrane region" description="Helical" evidence="3">
    <location>
        <begin position="6"/>
        <end position="27"/>
    </location>
</feature>
<dbReference type="SUPFAM" id="SSF55073">
    <property type="entry name" value="Nucleotide cyclase"/>
    <property type="match status" value="1"/>
</dbReference>
<dbReference type="InterPro" id="IPR043128">
    <property type="entry name" value="Rev_trsase/Diguanyl_cyclase"/>
</dbReference>
<protein>
    <recommendedName>
        <fullName evidence="1">diguanylate cyclase</fullName>
        <ecNumber evidence="1">2.7.7.65</ecNumber>
    </recommendedName>
</protein>
<feature type="transmembrane region" description="Helical" evidence="3">
    <location>
        <begin position="189"/>
        <end position="209"/>
    </location>
</feature>
<evidence type="ECO:0000313" key="5">
    <source>
        <dbReference type="EMBL" id="EZP83850.1"/>
    </source>
</evidence>
<keyword evidence="3" id="KW-0812">Transmembrane</keyword>
<gene>
    <name evidence="5" type="ORF">BV97_01040</name>
</gene>
<dbReference type="GO" id="GO:0043709">
    <property type="term" value="P:cell adhesion involved in single-species biofilm formation"/>
    <property type="evidence" value="ECO:0007669"/>
    <property type="project" value="TreeGrafter"/>
</dbReference>
<evidence type="ECO:0000259" key="4">
    <source>
        <dbReference type="PROSITE" id="PS50887"/>
    </source>
</evidence>
<dbReference type="PANTHER" id="PTHR45138">
    <property type="entry name" value="REGULATORY COMPONENTS OF SENSORY TRANSDUCTION SYSTEM"/>
    <property type="match status" value="1"/>
</dbReference>
<dbReference type="GO" id="GO:0005886">
    <property type="term" value="C:plasma membrane"/>
    <property type="evidence" value="ECO:0007669"/>
    <property type="project" value="TreeGrafter"/>
</dbReference>
<keyword evidence="3" id="KW-1133">Transmembrane helix</keyword>
<dbReference type="STRING" id="158500.BES08_07735"/>
<dbReference type="AlphaFoldDB" id="A0A031K3Q5"/>
<feature type="domain" description="GGDEF" evidence="4">
    <location>
        <begin position="250"/>
        <end position="381"/>
    </location>
</feature>
<dbReference type="Proteomes" id="UP000024329">
    <property type="component" value="Unassembled WGS sequence"/>
</dbReference>
<dbReference type="InterPro" id="IPR029787">
    <property type="entry name" value="Nucleotide_cyclase"/>
</dbReference>
<sequence length="403" mass="43699">MPDITTIAACSTALGAIMCIAILLSWFKDGRPVQRRWQFAPFGIAVSAGVLLTYPEILPGPLGLRLGWFALTLVYGSAWLAARVTAGRKPRPLLMLLPCVAVLLFSATIGADDAMAELRMMPRVLLFALFDGLAAREFMRMRQPQLQSATTLYWIFAVFCVFELLRTPFSLSLPAPFGPKETQVWSIALFNFLIVLQGLLLGVFLTALGREQLAAQHYRLASIDPLTGIGNRRALDDRIEALARSPRGEDCVAVALLDIDRFKAINDELGHGFGDIVIVGAAMVARETLGAGNVFRVGGEEFAAIIQARTPEAVMTRAEAVRIAFEARSHVSGSESRRCTISVGVAMMEPGDDHSARFTAADEALYLAKHLGRNRTVLATPGQRAAPPPIDLRAVAAERRASA</sequence>
<comment type="caution">
    <text evidence="5">The sequence shown here is derived from an EMBL/GenBank/DDBJ whole genome shotgun (WGS) entry which is preliminary data.</text>
</comment>
<accession>A0A031K3Q5</accession>
<dbReference type="CDD" id="cd01949">
    <property type="entry name" value="GGDEF"/>
    <property type="match status" value="1"/>
</dbReference>
<evidence type="ECO:0000256" key="3">
    <source>
        <dbReference type="SAM" id="Phobius"/>
    </source>
</evidence>
<organism evidence="5 6">
    <name type="scientific">Novosphingobium resinovorum</name>
    <dbReference type="NCBI Taxonomy" id="158500"/>
    <lineage>
        <taxon>Bacteria</taxon>
        <taxon>Pseudomonadati</taxon>
        <taxon>Pseudomonadota</taxon>
        <taxon>Alphaproteobacteria</taxon>
        <taxon>Sphingomonadales</taxon>
        <taxon>Sphingomonadaceae</taxon>
        <taxon>Novosphingobium</taxon>
    </lineage>
</organism>
<dbReference type="PROSITE" id="PS50887">
    <property type="entry name" value="GGDEF"/>
    <property type="match status" value="1"/>
</dbReference>
<dbReference type="RefSeq" id="WP_008829736.1">
    <property type="nucleotide sequence ID" value="NZ_JFYZ01000002.1"/>
</dbReference>
<dbReference type="SMART" id="SM00267">
    <property type="entry name" value="GGDEF"/>
    <property type="match status" value="1"/>
</dbReference>
<keyword evidence="3" id="KW-0472">Membrane</keyword>
<dbReference type="InterPro" id="IPR050469">
    <property type="entry name" value="Diguanylate_Cyclase"/>
</dbReference>
<comment type="catalytic activity">
    <reaction evidence="2">
        <text>2 GTP = 3',3'-c-di-GMP + 2 diphosphate</text>
        <dbReference type="Rhea" id="RHEA:24898"/>
        <dbReference type="ChEBI" id="CHEBI:33019"/>
        <dbReference type="ChEBI" id="CHEBI:37565"/>
        <dbReference type="ChEBI" id="CHEBI:58805"/>
        <dbReference type="EC" id="2.7.7.65"/>
    </reaction>
</comment>
<evidence type="ECO:0000256" key="1">
    <source>
        <dbReference type="ARBA" id="ARBA00012528"/>
    </source>
</evidence>
<dbReference type="EMBL" id="JFYZ01000002">
    <property type="protein sequence ID" value="EZP83850.1"/>
    <property type="molecule type" value="Genomic_DNA"/>
</dbReference>
<dbReference type="eggNOG" id="COG2199">
    <property type="taxonomic scope" value="Bacteria"/>
</dbReference>
<feature type="transmembrane region" description="Helical" evidence="3">
    <location>
        <begin position="151"/>
        <end position="169"/>
    </location>
</feature>
<keyword evidence="5" id="KW-0418">Kinase</keyword>
<dbReference type="EC" id="2.7.7.65" evidence="1"/>
<dbReference type="NCBIfam" id="TIGR00254">
    <property type="entry name" value="GGDEF"/>
    <property type="match status" value="1"/>
</dbReference>
<name>A0A031K3Q5_9SPHN</name>
<dbReference type="GO" id="GO:1902201">
    <property type="term" value="P:negative regulation of bacterial-type flagellum-dependent cell motility"/>
    <property type="evidence" value="ECO:0007669"/>
    <property type="project" value="TreeGrafter"/>
</dbReference>
<evidence type="ECO:0000256" key="2">
    <source>
        <dbReference type="ARBA" id="ARBA00034247"/>
    </source>
</evidence>
<feature type="transmembrane region" description="Helical" evidence="3">
    <location>
        <begin position="123"/>
        <end position="139"/>
    </location>
</feature>
<dbReference type="GO" id="GO:0052621">
    <property type="term" value="F:diguanylate cyclase activity"/>
    <property type="evidence" value="ECO:0007669"/>
    <property type="project" value="UniProtKB-EC"/>
</dbReference>
<dbReference type="PANTHER" id="PTHR45138:SF9">
    <property type="entry name" value="DIGUANYLATE CYCLASE DGCM-RELATED"/>
    <property type="match status" value="1"/>
</dbReference>
<dbReference type="Pfam" id="PF00990">
    <property type="entry name" value="GGDEF"/>
    <property type="match status" value="1"/>
</dbReference>
<evidence type="ECO:0000313" key="6">
    <source>
        <dbReference type="Proteomes" id="UP000024329"/>
    </source>
</evidence>
<feature type="transmembrane region" description="Helical" evidence="3">
    <location>
        <begin position="63"/>
        <end position="81"/>
    </location>
</feature>